<comment type="caution">
    <text evidence="1">The sequence shown here is derived from an EMBL/GenBank/DDBJ whole genome shotgun (WGS) entry which is preliminary data.</text>
</comment>
<keyword evidence="2" id="KW-1185">Reference proteome</keyword>
<dbReference type="Pfam" id="PF12831">
    <property type="entry name" value="FAD_oxidored"/>
    <property type="match status" value="1"/>
</dbReference>
<reference evidence="1 2" key="1">
    <citation type="submission" date="2020-06" db="EMBL/GenBank/DDBJ databases">
        <title>Nonomuraea sp. SMC257, a novel actinomycete isolated from soil.</title>
        <authorList>
            <person name="Chanama M."/>
        </authorList>
    </citation>
    <scope>NUCLEOTIDE SEQUENCE [LARGE SCALE GENOMIC DNA]</scope>
    <source>
        <strain evidence="1 2">SMC257</strain>
    </source>
</reference>
<dbReference type="SUPFAM" id="SSF51905">
    <property type="entry name" value="FAD/NAD(P)-binding domain"/>
    <property type="match status" value="1"/>
</dbReference>
<dbReference type="AlphaFoldDB" id="A0A7Y6I2J3"/>
<evidence type="ECO:0000313" key="2">
    <source>
        <dbReference type="Proteomes" id="UP000586042"/>
    </source>
</evidence>
<keyword evidence="1" id="KW-0560">Oxidoreductase</keyword>
<dbReference type="InterPro" id="IPR036188">
    <property type="entry name" value="FAD/NAD-bd_sf"/>
</dbReference>
<gene>
    <name evidence="1" type="ORF">HTZ77_03710</name>
</gene>
<sequence length="413" mass="44580">MTELARTRDADGRIVVAGGGVAALSSALLLAQTGREVVLIDPAPPSASGEDPSTSCVAQIMHPHGILSQGLAMLSEHLPAVLGRLLKVGGTMVNLLEGDGPPVDTVLMERWMLDAALRAETAQARAVRILADSRLTDVTAAGQMACAHVRGRLGGSTTLTARCVIDATGTHRRTWSAEFTTIREHHGSPRDFHSVRYKLMPGARVPPLSRVVTGRVTLPDDTEASIIRGPRDTFHAVVACSRHWPMRRHLRDPAFHASFFRAVPGLGAWTLPESSTPMSSVLSFASMGNHWIAVSEHVTAVVRAGDALFTTNPAHGRGISHALTQSLMLARALGHSEDIHTGIATYRHEVHKHLRPWFDDSVLLDDTTPKGVAHRARLAHVRKLAAGDPLLNRMTVERHHLLRDSTLPPPTTS</sequence>
<dbReference type="EMBL" id="JABWGN010000002">
    <property type="protein sequence ID" value="NUW30532.1"/>
    <property type="molecule type" value="Genomic_DNA"/>
</dbReference>
<accession>A0A7Y6I2J3</accession>
<dbReference type="PANTHER" id="PTHR42685:SF22">
    <property type="entry name" value="CONDITIONED MEDIUM FACTOR RECEPTOR 1"/>
    <property type="match status" value="1"/>
</dbReference>
<dbReference type="PANTHER" id="PTHR42685">
    <property type="entry name" value="GERANYLGERANYL DIPHOSPHATE REDUCTASE"/>
    <property type="match status" value="1"/>
</dbReference>
<dbReference type="InterPro" id="IPR050407">
    <property type="entry name" value="Geranylgeranyl_reductase"/>
</dbReference>
<dbReference type="GO" id="GO:0004497">
    <property type="term" value="F:monooxygenase activity"/>
    <property type="evidence" value="ECO:0007669"/>
    <property type="project" value="UniProtKB-KW"/>
</dbReference>
<evidence type="ECO:0000313" key="1">
    <source>
        <dbReference type="EMBL" id="NUW30532.1"/>
    </source>
</evidence>
<proteinExistence type="predicted"/>
<dbReference type="Gene3D" id="3.50.50.60">
    <property type="entry name" value="FAD/NAD(P)-binding domain"/>
    <property type="match status" value="2"/>
</dbReference>
<name>A0A7Y6I2J3_9ACTN</name>
<keyword evidence="1" id="KW-0503">Monooxygenase</keyword>
<protein>
    <submittedName>
        <fullName evidence="1">FAD-dependent monooxygenase</fullName>
    </submittedName>
</protein>
<dbReference type="PRINTS" id="PR00420">
    <property type="entry name" value="RNGMNOXGNASE"/>
</dbReference>
<dbReference type="Proteomes" id="UP000586042">
    <property type="component" value="Unassembled WGS sequence"/>
</dbReference>
<organism evidence="1 2">
    <name type="scientific">Nonomuraea montanisoli</name>
    <dbReference type="NCBI Taxonomy" id="2741721"/>
    <lineage>
        <taxon>Bacteria</taxon>
        <taxon>Bacillati</taxon>
        <taxon>Actinomycetota</taxon>
        <taxon>Actinomycetes</taxon>
        <taxon>Streptosporangiales</taxon>
        <taxon>Streptosporangiaceae</taxon>
        <taxon>Nonomuraea</taxon>
    </lineage>
</organism>
<dbReference type="RefSeq" id="WP_175588018.1">
    <property type="nucleotide sequence ID" value="NZ_JABWGN010000002.1"/>
</dbReference>